<evidence type="ECO:0000256" key="6">
    <source>
        <dbReference type="ARBA" id="ARBA00041104"/>
    </source>
</evidence>
<protein>
    <recommendedName>
        <fullName evidence="6">Cytochrome c oxidase-assembly factor COX23, mitochondrial</fullName>
    </recommendedName>
</protein>
<sequence length="89" mass="10269">MSSKPVAPPYSDENQKDNVNYQEAFKKRQAYTQFVDPCAGASKASMKCLDQNNYNKAACSAYFEAYKECKKAWMEQRRKDRRDGKDVPV</sequence>
<comment type="similarity">
    <text evidence="5">Belongs to the COX23 family.</text>
</comment>
<proteinExistence type="inferred from homology"/>
<keyword evidence="3" id="KW-0496">Mitochondrion</keyword>
<dbReference type="STRING" id="1051891.A0A0C3KYM3"/>
<evidence type="ECO:0000256" key="5">
    <source>
        <dbReference type="ARBA" id="ARBA00038264"/>
    </source>
</evidence>
<dbReference type="GO" id="GO:0033108">
    <property type="term" value="P:mitochondrial respiratory chain complex assembly"/>
    <property type="evidence" value="ECO:0007669"/>
    <property type="project" value="TreeGrafter"/>
</dbReference>
<evidence type="ECO:0000313" key="8">
    <source>
        <dbReference type="EMBL" id="KIO15647.1"/>
    </source>
</evidence>
<reference evidence="10" key="2">
    <citation type="submission" date="2015-01" db="EMBL/GenBank/DDBJ databases">
        <title>Evolutionary Origins and Diversification of the Mycorrhizal Mutualists.</title>
        <authorList>
            <consortium name="DOE Joint Genome Institute"/>
            <consortium name="Mycorrhizal Genomics Consortium"/>
            <person name="Kohler A."/>
            <person name="Kuo A."/>
            <person name="Nagy L.G."/>
            <person name="Floudas D."/>
            <person name="Copeland A."/>
            <person name="Barry K.W."/>
            <person name="Cichocki N."/>
            <person name="Veneault-Fourrey C."/>
            <person name="LaButti K."/>
            <person name="Lindquist E.A."/>
            <person name="Lipzen A."/>
            <person name="Lundell T."/>
            <person name="Morin E."/>
            <person name="Murat C."/>
            <person name="Riley R."/>
            <person name="Ohm R."/>
            <person name="Sun H."/>
            <person name="Tunlid A."/>
            <person name="Henrissat B."/>
            <person name="Grigoriev I.V."/>
            <person name="Hibbett D.S."/>
            <person name="Martin F."/>
        </authorList>
    </citation>
    <scope>NUCLEOTIDE SEQUENCE [LARGE SCALE GENOMIC DNA]</scope>
    <source>
        <strain evidence="10">MUT 4182</strain>
    </source>
</reference>
<dbReference type="PANTHER" id="PTHR46811">
    <property type="entry name" value="COILED-COIL-HELIX-COILED-COIL-HELIX DOMAIN-CONTAINING PROTEIN 7"/>
    <property type="match status" value="1"/>
</dbReference>
<feature type="domain" description="CHCH" evidence="7">
    <location>
        <begin position="38"/>
        <end position="71"/>
    </location>
</feature>
<evidence type="ECO:0000256" key="1">
    <source>
        <dbReference type="ARBA" id="ARBA00003875"/>
    </source>
</evidence>
<dbReference type="OrthoDB" id="9971592at2759"/>
<dbReference type="SUPFAM" id="SSF47072">
    <property type="entry name" value="Cysteine alpha-hairpin motif"/>
    <property type="match status" value="1"/>
</dbReference>
<dbReference type="EMBL" id="KN823900">
    <property type="protein sequence ID" value="KIO15647.1"/>
    <property type="molecule type" value="Genomic_DNA"/>
</dbReference>
<dbReference type="InterPro" id="IPR051040">
    <property type="entry name" value="COX23"/>
</dbReference>
<dbReference type="GO" id="GO:0005758">
    <property type="term" value="C:mitochondrial intermembrane space"/>
    <property type="evidence" value="ECO:0007669"/>
    <property type="project" value="UniProtKB-SubCell"/>
</dbReference>
<keyword evidence="10" id="KW-1185">Reference proteome</keyword>
<evidence type="ECO:0000256" key="4">
    <source>
        <dbReference type="ARBA" id="ARBA00023157"/>
    </source>
</evidence>
<dbReference type="Pfam" id="PF06747">
    <property type="entry name" value="CHCH"/>
    <property type="match status" value="1"/>
</dbReference>
<dbReference type="HOGENOM" id="CLU_157422_2_0_1"/>
<evidence type="ECO:0000259" key="7">
    <source>
        <dbReference type="Pfam" id="PF06747"/>
    </source>
</evidence>
<accession>A0A0C3KYM3</accession>
<dbReference type="PANTHER" id="PTHR46811:SF1">
    <property type="entry name" value="COILED-COIL-HELIX-COILED-COIL-HELIX DOMAIN-CONTAINING PROTEIN 7"/>
    <property type="match status" value="1"/>
</dbReference>
<reference evidence="9" key="3">
    <citation type="submission" date="2015-02" db="EMBL/GenBank/DDBJ databases">
        <title>Evolutionary Origins and Diversification of the Mycorrhizal Mutualists.</title>
        <authorList>
            <consortium name="DOE Joint Genome Institute"/>
            <consortium name="Mycorrhizal Genomics Consortium"/>
            <person name="Kohler A."/>
            <person name="Kuo A."/>
            <person name="Nagy L.G."/>
            <person name="Floudas D."/>
            <person name="Copeland A."/>
            <person name="Barry K.W."/>
            <person name="Cichocki N."/>
            <person name="Veneault-Fourrey C."/>
            <person name="LaButti K."/>
            <person name="Lindquist E.A."/>
            <person name="Lipzen A."/>
            <person name="Lundell T."/>
            <person name="Morin E."/>
            <person name="Murat C."/>
            <person name="Riley R."/>
            <person name="Ohm R."/>
            <person name="Sun H."/>
            <person name="Tunlid A."/>
            <person name="Henrissat B."/>
            <person name="Grigoriev I.V."/>
            <person name="Hibbett D.S."/>
            <person name="Martin F."/>
        </authorList>
    </citation>
    <scope>NUCLEOTIDE SEQUENCE</scope>
    <source>
        <strain evidence="9 10">MUT 4182</strain>
    </source>
</reference>
<dbReference type="EMBL" id="KN823023">
    <property type="protein sequence ID" value="KIO26473.1"/>
    <property type="molecule type" value="Genomic_DNA"/>
</dbReference>
<evidence type="ECO:0000256" key="3">
    <source>
        <dbReference type="ARBA" id="ARBA00023128"/>
    </source>
</evidence>
<reference evidence="9 10" key="1">
    <citation type="submission" date="2014-04" db="EMBL/GenBank/DDBJ databases">
        <authorList>
            <consortium name="DOE Joint Genome Institute"/>
            <person name="Kuo A."/>
            <person name="Girlanda M."/>
            <person name="Perotto S."/>
            <person name="Kohler A."/>
            <person name="Nagy L.G."/>
            <person name="Floudas D."/>
            <person name="Copeland A."/>
            <person name="Barry K.W."/>
            <person name="Cichocki N."/>
            <person name="Veneault-Fourrey C."/>
            <person name="LaButti K."/>
            <person name="Lindquist E.A."/>
            <person name="Lipzen A."/>
            <person name="Lundell T."/>
            <person name="Morin E."/>
            <person name="Murat C."/>
            <person name="Sun H."/>
            <person name="Tunlid A."/>
            <person name="Henrissat B."/>
            <person name="Grigoriev I.V."/>
            <person name="Hibbett D.S."/>
            <person name="Martin F."/>
            <person name="Nordberg H.P."/>
            <person name="Cantor M.N."/>
            <person name="Hua S.X."/>
        </authorList>
    </citation>
    <scope>NUCLEOTIDE SEQUENCE [LARGE SCALE GENOMIC DNA]</scope>
    <source>
        <strain evidence="9 10">MUT 4182</strain>
    </source>
</reference>
<dbReference type="Proteomes" id="UP000054248">
    <property type="component" value="Unassembled WGS sequence"/>
</dbReference>
<keyword evidence="4" id="KW-1015">Disulfide bond</keyword>
<comment type="function">
    <text evidence="1">Required for the assembly of cytochrome c oxidase.</text>
</comment>
<name>A0A0C3KYM3_9AGAM</name>
<evidence type="ECO:0000256" key="2">
    <source>
        <dbReference type="ARBA" id="ARBA00004569"/>
    </source>
</evidence>
<dbReference type="Gene3D" id="1.10.287.1130">
    <property type="entry name" value="CytochromE C oxidase copper chaperone"/>
    <property type="match status" value="1"/>
</dbReference>
<dbReference type="AlphaFoldDB" id="A0A0C3KYM3"/>
<dbReference type="InterPro" id="IPR010625">
    <property type="entry name" value="CHCH"/>
</dbReference>
<gene>
    <name evidence="9" type="ORF">M407DRAFT_243695</name>
    <name evidence="8" type="ORF">M407DRAFT_247175</name>
</gene>
<dbReference type="PROSITE" id="PS51808">
    <property type="entry name" value="CHCH"/>
    <property type="match status" value="1"/>
</dbReference>
<evidence type="ECO:0000313" key="9">
    <source>
        <dbReference type="EMBL" id="KIO26473.1"/>
    </source>
</evidence>
<organism evidence="9 10">
    <name type="scientific">Tulasnella calospora MUT 4182</name>
    <dbReference type="NCBI Taxonomy" id="1051891"/>
    <lineage>
        <taxon>Eukaryota</taxon>
        <taxon>Fungi</taxon>
        <taxon>Dikarya</taxon>
        <taxon>Basidiomycota</taxon>
        <taxon>Agaricomycotina</taxon>
        <taxon>Agaricomycetes</taxon>
        <taxon>Cantharellales</taxon>
        <taxon>Tulasnellaceae</taxon>
        <taxon>Tulasnella</taxon>
    </lineage>
</organism>
<evidence type="ECO:0000313" key="10">
    <source>
        <dbReference type="Proteomes" id="UP000054248"/>
    </source>
</evidence>
<comment type="subcellular location">
    <subcellularLocation>
        <location evidence="2">Mitochondrion intermembrane space</location>
    </subcellularLocation>
</comment>
<dbReference type="InterPro" id="IPR009069">
    <property type="entry name" value="Cys_alpha_HP_mot_SF"/>
</dbReference>